<protein>
    <submittedName>
        <fullName evidence="1">Uncharacterized protein</fullName>
    </submittedName>
</protein>
<organism evidence="1">
    <name type="scientific">bioreactor metagenome</name>
    <dbReference type="NCBI Taxonomy" id="1076179"/>
    <lineage>
        <taxon>unclassified sequences</taxon>
        <taxon>metagenomes</taxon>
        <taxon>ecological metagenomes</taxon>
    </lineage>
</organism>
<evidence type="ECO:0000313" key="1">
    <source>
        <dbReference type="EMBL" id="MPN44992.1"/>
    </source>
</evidence>
<name>A0A645I2L3_9ZZZZ</name>
<dbReference type="EMBL" id="VSSQ01104559">
    <property type="protein sequence ID" value="MPN44992.1"/>
    <property type="molecule type" value="Genomic_DNA"/>
</dbReference>
<reference evidence="1" key="1">
    <citation type="submission" date="2019-08" db="EMBL/GenBank/DDBJ databases">
        <authorList>
            <person name="Kucharzyk K."/>
            <person name="Murdoch R.W."/>
            <person name="Higgins S."/>
            <person name="Loffler F."/>
        </authorList>
    </citation>
    <scope>NUCLEOTIDE SEQUENCE</scope>
</reference>
<gene>
    <name evidence="1" type="ORF">SDC9_192559</name>
</gene>
<comment type="caution">
    <text evidence="1">The sequence shown here is derived from an EMBL/GenBank/DDBJ whole genome shotgun (WGS) entry which is preliminary data.</text>
</comment>
<proteinExistence type="predicted"/>
<accession>A0A645I2L3</accession>
<sequence>MRVAIAEAIDISSGRNDIRKQDVPELAVVFGTAVIFINNLHTEATLIIAEQHRKLVNHVTVTKVCGVVRILKSIFSGTCIFTGMIKNTYTSGILNAFEDVVVITGATEIPVAIIGKETVDMGIVERCGVVFNAVRDAKHTVAATTDTHTYGGITVQT</sequence>
<dbReference type="AlphaFoldDB" id="A0A645I2L3"/>